<proteinExistence type="predicted"/>
<name>A0A814YK43_9BILA</name>
<dbReference type="AlphaFoldDB" id="A0A814YK43"/>
<dbReference type="Proteomes" id="UP000681967">
    <property type="component" value="Unassembled WGS sequence"/>
</dbReference>
<reference evidence="1" key="1">
    <citation type="submission" date="2021-02" db="EMBL/GenBank/DDBJ databases">
        <authorList>
            <person name="Nowell W R."/>
        </authorList>
    </citation>
    <scope>NUCLEOTIDE SEQUENCE</scope>
</reference>
<evidence type="ECO:0000313" key="3">
    <source>
        <dbReference type="Proteomes" id="UP000663855"/>
    </source>
</evidence>
<dbReference type="EMBL" id="CAJOBH010008612">
    <property type="protein sequence ID" value="CAF4118278.1"/>
    <property type="molecule type" value="Genomic_DNA"/>
</dbReference>
<organism evidence="1 3">
    <name type="scientific">Rotaria magnacalcarata</name>
    <dbReference type="NCBI Taxonomy" id="392030"/>
    <lineage>
        <taxon>Eukaryota</taxon>
        <taxon>Metazoa</taxon>
        <taxon>Spiralia</taxon>
        <taxon>Gnathifera</taxon>
        <taxon>Rotifera</taxon>
        <taxon>Eurotatoria</taxon>
        <taxon>Bdelloidea</taxon>
        <taxon>Philodinida</taxon>
        <taxon>Philodinidae</taxon>
        <taxon>Rotaria</taxon>
    </lineage>
</organism>
<protein>
    <submittedName>
        <fullName evidence="1">Uncharacterized protein</fullName>
    </submittedName>
</protein>
<comment type="caution">
    <text evidence="1">The sequence shown here is derived from an EMBL/GenBank/DDBJ whole genome shotgun (WGS) entry which is preliminary data.</text>
</comment>
<dbReference type="EMBL" id="CAJNOV010005935">
    <property type="protein sequence ID" value="CAF1230595.1"/>
    <property type="molecule type" value="Genomic_DNA"/>
</dbReference>
<evidence type="ECO:0000313" key="1">
    <source>
        <dbReference type="EMBL" id="CAF1230595.1"/>
    </source>
</evidence>
<dbReference type="Proteomes" id="UP000663855">
    <property type="component" value="Unassembled WGS sequence"/>
</dbReference>
<gene>
    <name evidence="2" type="ORF">BYL167_LOCUS19945</name>
    <name evidence="1" type="ORF">CJN711_LOCUS13480</name>
</gene>
<evidence type="ECO:0000313" key="2">
    <source>
        <dbReference type="EMBL" id="CAF4118278.1"/>
    </source>
</evidence>
<sequence>MHTHIILTSIKIDLPSNEDIRNSFIKRGFQSVGTCATKTPINSKGDCHVYSLPYLFDDFLFLSNCFQGGQFNKVRMLMMLDRYPFEEKLFKIISEDFPFLQKLIILNLKEQQNDQHRSPTLIRFNHLFKLNLINANKGYVKQFLSQRKTSLPCLTNLKIRYSTLTSVTNHFTNDKTRLNCTKIKSLYACGVTVRSKNFDSYFPSL</sequence>
<accession>A0A814YK43</accession>